<organism evidence="3 4">
    <name type="scientific">Phytohabitans flavus</name>
    <dbReference type="NCBI Taxonomy" id="1076124"/>
    <lineage>
        <taxon>Bacteria</taxon>
        <taxon>Bacillati</taxon>
        <taxon>Actinomycetota</taxon>
        <taxon>Actinomycetes</taxon>
        <taxon>Micromonosporales</taxon>
        <taxon>Micromonosporaceae</taxon>
    </lineage>
</organism>
<dbReference type="AlphaFoldDB" id="A0A6F8XUG0"/>
<dbReference type="PRINTS" id="PR01217">
    <property type="entry name" value="PRICHEXTENSN"/>
</dbReference>
<dbReference type="KEGG" id="pfla:Pflav_038760"/>
<name>A0A6F8XUG0_9ACTN</name>
<evidence type="ECO:0000256" key="2">
    <source>
        <dbReference type="SAM" id="SignalP"/>
    </source>
</evidence>
<proteinExistence type="predicted"/>
<keyword evidence="2" id="KW-0732">Signal</keyword>
<feature type="signal peptide" evidence="2">
    <location>
        <begin position="1"/>
        <end position="29"/>
    </location>
</feature>
<feature type="compositionally biased region" description="Pro residues" evidence="1">
    <location>
        <begin position="171"/>
        <end position="188"/>
    </location>
</feature>
<protein>
    <submittedName>
        <fullName evidence="3">Uncharacterized protein</fullName>
    </submittedName>
</protein>
<feature type="compositionally biased region" description="Low complexity" evidence="1">
    <location>
        <begin position="56"/>
        <end position="84"/>
    </location>
</feature>
<dbReference type="EMBL" id="AP022870">
    <property type="protein sequence ID" value="BCB77466.1"/>
    <property type="molecule type" value="Genomic_DNA"/>
</dbReference>
<keyword evidence="4" id="KW-1185">Reference proteome</keyword>
<gene>
    <name evidence="3" type="ORF">Pflav_038760</name>
</gene>
<evidence type="ECO:0000256" key="1">
    <source>
        <dbReference type="SAM" id="MobiDB-lite"/>
    </source>
</evidence>
<dbReference type="PROSITE" id="PS51257">
    <property type="entry name" value="PROKAR_LIPOPROTEIN"/>
    <property type="match status" value="1"/>
</dbReference>
<evidence type="ECO:0000313" key="4">
    <source>
        <dbReference type="Proteomes" id="UP000502508"/>
    </source>
</evidence>
<sequence>MANDSSRWHYRVRMRVALAMLAVLTTALAGCAGQPGEQVVNEPQAAGDTAVTDQYAEPTPEGGDPTTPAARNNAATTKPADPGNQGNGDQGNRPATTSPAQRRPAPPPADDETTEAPEPPAVNRATTRPPVTTGPPQPGRDYGANGTRPPVTTGPPQPGRGDDPTTQPPTTTAPPPPPATTAPPPTTAPPALDFGPDQCSEGNGLPAHDGFQNGGRCVDTQMGEVADAANNPSLLITEAPESIGVGQPFTIRVSTRNLIRDRFLPAGQGGYYVDMSILNAQGLVRGHFHTACRILTSTDVAPEPAPAPAFFVATEDRQGGSEPDVIEIRVPGLAQAGTFQCSAWAGDASHRIPMMQRANQIPALDSVRVEVS</sequence>
<evidence type="ECO:0000313" key="3">
    <source>
        <dbReference type="EMBL" id="BCB77466.1"/>
    </source>
</evidence>
<feature type="chain" id="PRO_5026248625" evidence="2">
    <location>
        <begin position="30"/>
        <end position="372"/>
    </location>
</feature>
<feature type="compositionally biased region" description="Low complexity" evidence="1">
    <location>
        <begin position="90"/>
        <end position="103"/>
    </location>
</feature>
<reference evidence="3 4" key="1">
    <citation type="submission" date="2020-03" db="EMBL/GenBank/DDBJ databases">
        <title>Whole genome shotgun sequence of Phytohabitans flavus NBRC 107702.</title>
        <authorList>
            <person name="Komaki H."/>
            <person name="Tamura T."/>
        </authorList>
    </citation>
    <scope>NUCLEOTIDE SEQUENCE [LARGE SCALE GENOMIC DNA]</scope>
    <source>
        <strain evidence="3 4">NBRC 107702</strain>
    </source>
</reference>
<reference evidence="3 4" key="2">
    <citation type="submission" date="2020-03" db="EMBL/GenBank/DDBJ databases">
        <authorList>
            <person name="Ichikawa N."/>
            <person name="Kimura A."/>
            <person name="Kitahashi Y."/>
            <person name="Uohara A."/>
        </authorList>
    </citation>
    <scope>NUCLEOTIDE SEQUENCE [LARGE SCALE GENOMIC DNA]</scope>
    <source>
        <strain evidence="3 4">NBRC 107702</strain>
    </source>
</reference>
<dbReference type="RefSeq" id="WP_345074453.1">
    <property type="nucleotide sequence ID" value="NZ_BAABAP010000029.1"/>
</dbReference>
<accession>A0A6F8XUG0</accession>
<feature type="region of interest" description="Disordered" evidence="1">
    <location>
        <begin position="43"/>
        <end position="216"/>
    </location>
</feature>
<dbReference type="Proteomes" id="UP000502508">
    <property type="component" value="Chromosome"/>
</dbReference>